<dbReference type="EMBL" id="BAAAEN010000015">
    <property type="protein sequence ID" value="GAA0516602.1"/>
    <property type="molecule type" value="Genomic_DNA"/>
</dbReference>
<evidence type="ECO:0000256" key="2">
    <source>
        <dbReference type="ARBA" id="ARBA00022801"/>
    </source>
</evidence>
<dbReference type="GO" id="GO:0004180">
    <property type="term" value="F:carboxypeptidase activity"/>
    <property type="evidence" value="ECO:0007669"/>
    <property type="project" value="UniProtKB-KW"/>
</dbReference>
<reference evidence="3 4" key="1">
    <citation type="journal article" date="2019" name="Int. J. Syst. Evol. Microbiol.">
        <title>The Global Catalogue of Microorganisms (GCM) 10K type strain sequencing project: providing services to taxonomists for standard genome sequencing and annotation.</title>
        <authorList>
            <consortium name="The Broad Institute Genomics Platform"/>
            <consortium name="The Broad Institute Genome Sequencing Center for Infectious Disease"/>
            <person name="Wu L."/>
            <person name="Ma J."/>
        </authorList>
    </citation>
    <scope>NUCLEOTIDE SEQUENCE [LARGE SCALE GENOMIC DNA]</scope>
    <source>
        <strain evidence="3 4">JCM 14330</strain>
    </source>
</reference>
<dbReference type="PRINTS" id="PR00922">
    <property type="entry name" value="DADACBPTASE3"/>
</dbReference>
<keyword evidence="2" id="KW-0378">Hydrolase</keyword>
<name>A0ABN1CD15_9BURK</name>
<comment type="similarity">
    <text evidence="1">Belongs to the peptidase S13 family.</text>
</comment>
<dbReference type="InterPro" id="IPR000667">
    <property type="entry name" value="Peptidase_S13"/>
</dbReference>
<gene>
    <name evidence="3" type="primary">dacB</name>
    <name evidence="3" type="ORF">GCM10009097_37620</name>
</gene>
<keyword evidence="3" id="KW-0121">Carboxypeptidase</keyword>
<dbReference type="PANTHER" id="PTHR30023:SF0">
    <property type="entry name" value="PENICILLIN-SENSITIVE CARBOXYPEPTIDASE A"/>
    <property type="match status" value="1"/>
</dbReference>
<dbReference type="Pfam" id="PF02113">
    <property type="entry name" value="Peptidase_S13"/>
    <property type="match status" value="1"/>
</dbReference>
<keyword evidence="3" id="KW-0645">Protease</keyword>
<accession>A0ABN1CD15</accession>
<sequence length="495" mass="52333">MLQNGVQAGVAESRRGRGCAGGAPGGWIRAAAALLACLAVATARAQALPAELSEAWAATGLPESALSVVVEPVDGPRMVSVNAGQPRNPASVMKLVTTFAALDSLGPAYVWRTQLLVEPGTTISSDGALSGPLYLRASGDPFFKLEDLWQLLRELRVRGVRKIPELVVDRSVFGPVAIDPGAFDGDPSRPYNASPDAWMVGFGAVRLLFTPDLRGRHWRVTVDPPLPGVKVEGGLKWSDNPCPGSPVVQTEPFLTSSGVSLRVAGTVSGGCGEFSLYRLALSQPRHAEAVFRVLWQEMGGSLAGRIREGNVPGDAVLFATHDSPPLAEVVRHINKQSNNVMARLLLLTLGAAYEPGPATVASGDRAVDGILAARGLRLPELVLDNGSGLSRDGRISADSLARLLAAAWRSPVMPEFVSSLAISGTDGTVRRRMRDSDAAGLAHLKSGSLRDVRALAGYVLSASGRRYLVVSVVNDERAQQANGFNDRLIAWLVNQ</sequence>
<protein>
    <submittedName>
        <fullName evidence="3">D-alanyl-D-alanine carboxypeptidase/D-alanyl-D-alanine-endopeptidase</fullName>
    </submittedName>
</protein>
<dbReference type="SUPFAM" id="SSF56601">
    <property type="entry name" value="beta-lactamase/transpeptidase-like"/>
    <property type="match status" value="1"/>
</dbReference>
<evidence type="ECO:0000313" key="4">
    <source>
        <dbReference type="Proteomes" id="UP001501706"/>
    </source>
</evidence>
<dbReference type="PANTHER" id="PTHR30023">
    <property type="entry name" value="D-ALANYL-D-ALANINE CARBOXYPEPTIDASE"/>
    <property type="match status" value="1"/>
</dbReference>
<organism evidence="3 4">
    <name type="scientific">Pigmentiphaga daeguensis</name>
    <dbReference type="NCBI Taxonomy" id="414049"/>
    <lineage>
        <taxon>Bacteria</taxon>
        <taxon>Pseudomonadati</taxon>
        <taxon>Pseudomonadota</taxon>
        <taxon>Betaproteobacteria</taxon>
        <taxon>Burkholderiales</taxon>
        <taxon>Alcaligenaceae</taxon>
        <taxon>Pigmentiphaga</taxon>
    </lineage>
</organism>
<keyword evidence="4" id="KW-1185">Reference proteome</keyword>
<dbReference type="Gene3D" id="3.40.710.10">
    <property type="entry name" value="DD-peptidase/beta-lactamase superfamily"/>
    <property type="match status" value="1"/>
</dbReference>
<dbReference type="InterPro" id="IPR012338">
    <property type="entry name" value="Beta-lactam/transpept-like"/>
</dbReference>
<dbReference type="Gene3D" id="3.50.80.20">
    <property type="entry name" value="D-Ala-D-Ala carboxypeptidase C, peptidase S13"/>
    <property type="match status" value="1"/>
</dbReference>
<comment type="caution">
    <text evidence="3">The sequence shown here is derived from an EMBL/GenBank/DDBJ whole genome shotgun (WGS) entry which is preliminary data.</text>
</comment>
<evidence type="ECO:0000256" key="1">
    <source>
        <dbReference type="ARBA" id="ARBA00006096"/>
    </source>
</evidence>
<dbReference type="Proteomes" id="UP001501706">
    <property type="component" value="Unassembled WGS sequence"/>
</dbReference>
<proteinExistence type="inferred from homology"/>
<dbReference type="NCBIfam" id="TIGR00666">
    <property type="entry name" value="PBP4"/>
    <property type="match status" value="1"/>
</dbReference>
<evidence type="ECO:0000313" key="3">
    <source>
        <dbReference type="EMBL" id="GAA0516602.1"/>
    </source>
</evidence>